<keyword evidence="8" id="KW-0675">Receptor</keyword>
<dbReference type="AlphaFoldDB" id="A0AAJ5WXF8"/>
<dbReference type="Gene3D" id="2.170.130.10">
    <property type="entry name" value="TonB-dependent receptor, plug domain"/>
    <property type="match status" value="1"/>
</dbReference>
<protein>
    <submittedName>
        <fullName evidence="8">TonB-dependent receptor</fullName>
    </submittedName>
</protein>
<gene>
    <name evidence="8" type="ORF">P0Y53_12590</name>
</gene>
<evidence type="ECO:0000256" key="1">
    <source>
        <dbReference type="ARBA" id="ARBA00004442"/>
    </source>
</evidence>
<dbReference type="InterPro" id="IPR000531">
    <property type="entry name" value="Beta-barrel_TonB"/>
</dbReference>
<sequence length="1103" mass="121682">MVKFTALLLLAACMQVSANVTAQKITISEKDADLQRIFKTIRKQTGTAFFFDEQWLRDTEKVTINMRNASLEAVLDSCFRHQPLTYSIVGSTVVLKKKERMEEPGMLTLYKTIKGLVADEQDQPLTGVSVMVRGTTKGTSTNGAGEFSIDANPGDVLVFSMIGYKEATATVGAGTNVNIRLSVLATEGSQIVVVGYGAMKKSDLSAAVSTVPDMQQIKNRPVLNVAGMIQGKVAGVTAISNGGHPNSSPTITIRGTGSRSSENVLFVVDGVPNAPFNPSDVESIVILKDAASAAIYGAFTGAAGVILVTTRQAAKGNPGVTYEGFVGAKTAWRLPQSLTAEDEAKVANLARTNAGMQLQSGWDASLNPYAQVTRTDWMDQIFRTGMIQRHTVSLNAGTDKFSTLLQARYEEEEGTLVNTYAKNLSLRFNAHYKLNDHVKLRQELFWNNNDNRGTETSSGYSGTILSAIYMPRSATPYYDDGTFGGTGPRDSDYLGIHGDAINPLATLLRNNPYNKTGDIQSVSEITISQLLPGLSFISRFSYRTNNGLYKNFEPKRTEPGKPNTMNTLSYSSSKYYQWFWENTLNYNKVLGRHNISAMASMTGQESSSRSFSATARSFENESDWAQFFVNAGIFDQDKASDNQWKDRSASYVGRLSYSWADRYFLTGSYRYDMAGRLASSTRGQGFPGVTAAWKLSSEPFFDVQSINLLKVRASWGRIGNLGSIGVNYAYPKLASNHTYQVGEGGPNTPALYIDSRHNPDLAWESSEQTDIGLDVTVLNNKLNFTADYFKKRTFNLIKQQDNEWTATFGYNPPYINQGEIRNTGLELSATWSDRIGEVSYQVGANIATLKNKVHYIDDNPKSAWTDGATWRGVMSPYRSVVGQPIYSFWLIQTDGIFQTDQEAQAYTGKNGSRIQPDAHAGDLKFVDADGDGNIDDDDRVFMGSAFPDLTYGFTANLTWKNFDLSIFLQGVSGVKLFHAFKQTTLNGAEQGYNRWNKILDAWSPENPNSTIPLIRANDPNKNFQRPSDWFLENGNYMRIKNILVGYTFNHIKWTNGLRVYISADNLLTITKYSGMDPEVGGIGFDGGQFPVSRVVAIGAKLNF</sequence>
<dbReference type="SUPFAM" id="SSF56935">
    <property type="entry name" value="Porins"/>
    <property type="match status" value="1"/>
</dbReference>
<dbReference type="InterPro" id="IPR023996">
    <property type="entry name" value="TonB-dep_OMP_SusC/RagA"/>
</dbReference>
<evidence type="ECO:0000256" key="5">
    <source>
        <dbReference type="SAM" id="SignalP"/>
    </source>
</evidence>
<dbReference type="Proteomes" id="UP001220610">
    <property type="component" value="Chromosome"/>
</dbReference>
<keyword evidence="3" id="KW-0998">Cell outer membrane</keyword>
<organism evidence="8 9">
    <name type="scientific">Candidatus Pseudobacter hemicellulosilyticus</name>
    <dbReference type="NCBI Taxonomy" id="3121375"/>
    <lineage>
        <taxon>Bacteria</taxon>
        <taxon>Pseudomonadati</taxon>
        <taxon>Bacteroidota</taxon>
        <taxon>Chitinophagia</taxon>
        <taxon>Chitinophagales</taxon>
        <taxon>Chitinophagaceae</taxon>
        <taxon>Pseudobacter</taxon>
    </lineage>
</organism>
<evidence type="ECO:0000259" key="6">
    <source>
        <dbReference type="Pfam" id="PF00593"/>
    </source>
</evidence>
<evidence type="ECO:0000256" key="4">
    <source>
        <dbReference type="RuleBase" id="RU003357"/>
    </source>
</evidence>
<keyword evidence="2 4" id="KW-0472">Membrane</keyword>
<keyword evidence="4" id="KW-0798">TonB box</keyword>
<evidence type="ECO:0000256" key="2">
    <source>
        <dbReference type="ARBA" id="ARBA00023136"/>
    </source>
</evidence>
<evidence type="ECO:0000256" key="3">
    <source>
        <dbReference type="ARBA" id="ARBA00023237"/>
    </source>
</evidence>
<dbReference type="SUPFAM" id="SSF49464">
    <property type="entry name" value="Carboxypeptidase regulatory domain-like"/>
    <property type="match status" value="1"/>
</dbReference>
<feature type="domain" description="TonB-dependent receptor-like beta-barrel" evidence="6">
    <location>
        <begin position="482"/>
        <end position="1066"/>
    </location>
</feature>
<dbReference type="Gene3D" id="2.60.40.1120">
    <property type="entry name" value="Carboxypeptidase-like, regulatory domain"/>
    <property type="match status" value="1"/>
</dbReference>
<feature type="domain" description="TonB-dependent receptor plug" evidence="7">
    <location>
        <begin position="201"/>
        <end position="300"/>
    </location>
</feature>
<feature type="chain" id="PRO_5042517097" evidence="5">
    <location>
        <begin position="19"/>
        <end position="1103"/>
    </location>
</feature>
<dbReference type="Pfam" id="PF07715">
    <property type="entry name" value="Plug"/>
    <property type="match status" value="1"/>
</dbReference>
<dbReference type="InterPro" id="IPR037066">
    <property type="entry name" value="Plug_dom_sf"/>
</dbReference>
<keyword evidence="5" id="KW-0732">Signal</keyword>
<accession>A0AAJ5WXF8</accession>
<dbReference type="Pfam" id="PF00593">
    <property type="entry name" value="TonB_dep_Rec_b-barrel"/>
    <property type="match status" value="1"/>
</dbReference>
<name>A0AAJ5WXF8_9BACT</name>
<reference evidence="8" key="1">
    <citation type="submission" date="2023-03" db="EMBL/GenBank/DDBJ databases">
        <title>Andean soil-derived lignocellulolytic bacterial consortium as a source of novel taxa and putative plastic-active enzymes.</title>
        <authorList>
            <person name="Diaz-Garcia L."/>
            <person name="Chuvochina M."/>
            <person name="Feuerriegel G."/>
            <person name="Bunk B."/>
            <person name="Sproer C."/>
            <person name="Streit W.R."/>
            <person name="Rodriguez L.M."/>
            <person name="Overmann J."/>
            <person name="Jimenez D.J."/>
        </authorList>
    </citation>
    <scope>NUCLEOTIDE SEQUENCE</scope>
    <source>
        <strain evidence="8">MAG 7</strain>
    </source>
</reference>
<dbReference type="InterPro" id="IPR008969">
    <property type="entry name" value="CarboxyPept-like_regulatory"/>
</dbReference>
<dbReference type="Pfam" id="PF13715">
    <property type="entry name" value="CarbopepD_reg_2"/>
    <property type="match status" value="1"/>
</dbReference>
<evidence type="ECO:0000313" key="9">
    <source>
        <dbReference type="Proteomes" id="UP001220610"/>
    </source>
</evidence>
<dbReference type="InterPro" id="IPR012910">
    <property type="entry name" value="Plug_dom"/>
</dbReference>
<dbReference type="InterPro" id="IPR036942">
    <property type="entry name" value="Beta-barrel_TonB_sf"/>
</dbReference>
<feature type="signal peptide" evidence="5">
    <location>
        <begin position="1"/>
        <end position="18"/>
    </location>
</feature>
<dbReference type="NCBIfam" id="TIGR04056">
    <property type="entry name" value="OMP_RagA_SusC"/>
    <property type="match status" value="1"/>
</dbReference>
<evidence type="ECO:0000259" key="7">
    <source>
        <dbReference type="Pfam" id="PF07715"/>
    </source>
</evidence>
<evidence type="ECO:0000313" key="8">
    <source>
        <dbReference type="EMBL" id="WEK38337.1"/>
    </source>
</evidence>
<proteinExistence type="inferred from homology"/>
<dbReference type="Gene3D" id="2.40.170.20">
    <property type="entry name" value="TonB-dependent receptor, beta-barrel domain"/>
    <property type="match status" value="1"/>
</dbReference>
<dbReference type="EMBL" id="CP119311">
    <property type="protein sequence ID" value="WEK38337.1"/>
    <property type="molecule type" value="Genomic_DNA"/>
</dbReference>
<dbReference type="GO" id="GO:0009279">
    <property type="term" value="C:cell outer membrane"/>
    <property type="evidence" value="ECO:0007669"/>
    <property type="project" value="UniProtKB-SubCell"/>
</dbReference>
<comment type="similarity">
    <text evidence="4">Belongs to the TonB-dependent receptor family.</text>
</comment>
<comment type="subcellular location">
    <subcellularLocation>
        <location evidence="1 4">Cell outer membrane</location>
    </subcellularLocation>
</comment>